<reference evidence="11" key="1">
    <citation type="submission" date="2017-09" db="EMBL/GenBank/DDBJ databases">
        <title>Depth-based differentiation of microbial function through sediment-hosted aquifers and enrichment of novel symbionts in the deep terrestrial subsurface.</title>
        <authorList>
            <person name="Probst A.J."/>
            <person name="Ladd B."/>
            <person name="Jarett J.K."/>
            <person name="Geller-Mcgrath D.E."/>
            <person name="Sieber C.M.K."/>
            <person name="Emerson J.B."/>
            <person name="Anantharaman K."/>
            <person name="Thomas B.C."/>
            <person name="Malmstrom R."/>
            <person name="Stieglmeier M."/>
            <person name="Klingl A."/>
            <person name="Woyke T."/>
            <person name="Ryan C.M."/>
            <person name="Banfield J.F."/>
        </authorList>
    </citation>
    <scope>NUCLEOTIDE SEQUENCE [LARGE SCALE GENOMIC DNA]</scope>
</reference>
<keyword evidence="3 6" id="KW-0694">RNA-binding</keyword>
<dbReference type="Gene3D" id="3.90.930.12">
    <property type="entry name" value="Ribosomal protein L6, alpha-beta domain"/>
    <property type="match status" value="2"/>
</dbReference>
<dbReference type="FunFam" id="3.90.930.12:FF:000001">
    <property type="entry name" value="50S ribosomal protein L6"/>
    <property type="match status" value="1"/>
</dbReference>
<keyword evidence="4 6" id="KW-0689">Ribosomal protein</keyword>
<evidence type="ECO:0000313" key="11">
    <source>
        <dbReference type="Proteomes" id="UP000231648"/>
    </source>
</evidence>
<dbReference type="PROSITE" id="PS00525">
    <property type="entry name" value="RIBOSOMAL_L6_1"/>
    <property type="match status" value="1"/>
</dbReference>
<feature type="domain" description="Large ribosomal subunit protein uL6 alpha-beta" evidence="9">
    <location>
        <begin position="11"/>
        <end position="82"/>
    </location>
</feature>
<evidence type="ECO:0000256" key="1">
    <source>
        <dbReference type="ARBA" id="ARBA00009356"/>
    </source>
</evidence>
<evidence type="ECO:0000259" key="9">
    <source>
        <dbReference type="Pfam" id="PF00347"/>
    </source>
</evidence>
<dbReference type="HAMAP" id="MF_01365_B">
    <property type="entry name" value="Ribosomal_uL6_B"/>
    <property type="match status" value="1"/>
</dbReference>
<dbReference type="InterPro" id="IPR020040">
    <property type="entry name" value="Ribosomal_uL6_a/b-dom"/>
</dbReference>
<comment type="function">
    <text evidence="6 8">This protein binds to the 23S rRNA, and is important in its secondary structure. It is located near the subunit interface in the base of the L7/L12 stalk, and near the tRNA binding site of the peptidyltransferase center.</text>
</comment>
<dbReference type="InterPro" id="IPR019906">
    <property type="entry name" value="Ribosomal_uL6_bac-type"/>
</dbReference>
<dbReference type="PRINTS" id="PR00059">
    <property type="entry name" value="RIBOSOMALL6"/>
</dbReference>
<dbReference type="PANTHER" id="PTHR11655:SF14">
    <property type="entry name" value="LARGE RIBOSOMAL SUBUNIT PROTEIN UL6M"/>
    <property type="match status" value="1"/>
</dbReference>
<organism evidence="10 11">
    <name type="scientific">Candidatus Portnoybacteria bacterium CG10_big_fil_rev_8_21_14_0_10_38_18</name>
    <dbReference type="NCBI Taxonomy" id="1974813"/>
    <lineage>
        <taxon>Bacteria</taxon>
        <taxon>Candidatus Portnoyibacteriota</taxon>
    </lineage>
</organism>
<dbReference type="Proteomes" id="UP000231648">
    <property type="component" value="Unassembled WGS sequence"/>
</dbReference>
<proteinExistence type="inferred from homology"/>
<dbReference type="GO" id="GO:0003735">
    <property type="term" value="F:structural constituent of ribosome"/>
    <property type="evidence" value="ECO:0007669"/>
    <property type="project" value="UniProtKB-UniRule"/>
</dbReference>
<keyword evidence="5 6" id="KW-0687">Ribonucleoprotein</keyword>
<dbReference type="GO" id="GO:0022625">
    <property type="term" value="C:cytosolic large ribosomal subunit"/>
    <property type="evidence" value="ECO:0007669"/>
    <property type="project" value="UniProtKB-UniRule"/>
</dbReference>
<comment type="caution">
    <text evidence="10">The sequence shown here is derived from an EMBL/GenBank/DDBJ whole genome shotgun (WGS) entry which is preliminary data.</text>
</comment>
<dbReference type="EMBL" id="PFDX01000012">
    <property type="protein sequence ID" value="PJE57594.1"/>
    <property type="molecule type" value="Genomic_DNA"/>
</dbReference>
<feature type="domain" description="Large ribosomal subunit protein uL6 alpha-beta" evidence="9">
    <location>
        <begin position="91"/>
        <end position="163"/>
    </location>
</feature>
<dbReference type="AlphaFoldDB" id="A0A2M8KCG8"/>
<dbReference type="GO" id="GO:0019843">
    <property type="term" value="F:rRNA binding"/>
    <property type="evidence" value="ECO:0007669"/>
    <property type="project" value="UniProtKB-UniRule"/>
</dbReference>
<evidence type="ECO:0000256" key="5">
    <source>
        <dbReference type="ARBA" id="ARBA00023274"/>
    </source>
</evidence>
<comment type="subunit">
    <text evidence="6">Part of the 50S ribosomal subunit.</text>
</comment>
<dbReference type="PANTHER" id="PTHR11655">
    <property type="entry name" value="60S/50S RIBOSOMAL PROTEIN L6/L9"/>
    <property type="match status" value="1"/>
</dbReference>
<dbReference type="InterPro" id="IPR002358">
    <property type="entry name" value="Ribosomal_uL6_CS"/>
</dbReference>
<sequence>MSRIGKQLIKIPEGVEVKINDNLISVKGPKGELSRELHPEIKAEVKDKEISITLKDNKSSNSAIWGTFRALIANMITGVSKGFEKKLIFEGVGFRASVNGNKLILNLGFSHPVEIEAPQGVGFQVGKSTITVSGADKNLVGQIAANIRAARKPEPYKGKGIRYEDEVIRRKAGKKAAGTTAA</sequence>
<dbReference type="InterPro" id="IPR000702">
    <property type="entry name" value="Ribosomal_uL6-like"/>
</dbReference>
<dbReference type="SUPFAM" id="SSF56053">
    <property type="entry name" value="Ribosomal protein L6"/>
    <property type="match status" value="2"/>
</dbReference>
<dbReference type="Pfam" id="PF00347">
    <property type="entry name" value="Ribosomal_L6"/>
    <property type="match status" value="2"/>
</dbReference>
<evidence type="ECO:0000256" key="2">
    <source>
        <dbReference type="ARBA" id="ARBA00022730"/>
    </source>
</evidence>
<evidence type="ECO:0000256" key="4">
    <source>
        <dbReference type="ARBA" id="ARBA00022980"/>
    </source>
</evidence>
<gene>
    <name evidence="6" type="primary">rplF</name>
    <name evidence="10" type="ORF">COU82_01075</name>
</gene>
<accession>A0A2M8KCG8</accession>
<comment type="similarity">
    <text evidence="1 6 7">Belongs to the universal ribosomal protein uL6 family.</text>
</comment>
<name>A0A2M8KCG8_9BACT</name>
<evidence type="ECO:0000256" key="8">
    <source>
        <dbReference type="RuleBase" id="RU003870"/>
    </source>
</evidence>
<dbReference type="GO" id="GO:0002181">
    <property type="term" value="P:cytoplasmic translation"/>
    <property type="evidence" value="ECO:0007669"/>
    <property type="project" value="TreeGrafter"/>
</dbReference>
<dbReference type="FunFam" id="3.90.930.12:FF:000002">
    <property type="entry name" value="50S ribosomal protein L6"/>
    <property type="match status" value="1"/>
</dbReference>
<evidence type="ECO:0000256" key="7">
    <source>
        <dbReference type="RuleBase" id="RU003869"/>
    </source>
</evidence>
<keyword evidence="2 6" id="KW-0699">rRNA-binding</keyword>
<dbReference type="NCBIfam" id="TIGR03654">
    <property type="entry name" value="L6_bact"/>
    <property type="match status" value="1"/>
</dbReference>
<dbReference type="InterPro" id="IPR036789">
    <property type="entry name" value="Ribosomal_uL6-like_a/b-dom_sf"/>
</dbReference>
<evidence type="ECO:0000256" key="6">
    <source>
        <dbReference type="HAMAP-Rule" id="MF_01365"/>
    </source>
</evidence>
<protein>
    <recommendedName>
        <fullName evidence="6">Large ribosomal subunit protein uL6</fullName>
    </recommendedName>
</protein>
<dbReference type="PIRSF" id="PIRSF002162">
    <property type="entry name" value="Ribosomal_L6"/>
    <property type="match status" value="1"/>
</dbReference>
<evidence type="ECO:0000313" key="10">
    <source>
        <dbReference type="EMBL" id="PJE57594.1"/>
    </source>
</evidence>
<evidence type="ECO:0000256" key="3">
    <source>
        <dbReference type="ARBA" id="ARBA00022884"/>
    </source>
</evidence>